<keyword evidence="4" id="KW-1185">Reference proteome</keyword>
<evidence type="ECO:0000313" key="4">
    <source>
        <dbReference type="Proteomes" id="UP000546031"/>
    </source>
</evidence>
<accession>A0A850HFK6</accession>
<evidence type="ECO:0000259" key="2">
    <source>
        <dbReference type="Pfam" id="PF13193"/>
    </source>
</evidence>
<dbReference type="Gene3D" id="3.30.300.30">
    <property type="match status" value="1"/>
</dbReference>
<evidence type="ECO:0000313" key="3">
    <source>
        <dbReference type="EMBL" id="NVE96026.1"/>
    </source>
</evidence>
<dbReference type="Pfam" id="PF00501">
    <property type="entry name" value="AMP-binding"/>
    <property type="match status" value="1"/>
</dbReference>
<dbReference type="Gene3D" id="3.40.50.12780">
    <property type="entry name" value="N-terminal domain of ligase-like"/>
    <property type="match status" value="1"/>
</dbReference>
<protein>
    <submittedName>
        <fullName evidence="3">AMP-binding protein</fullName>
    </submittedName>
</protein>
<dbReference type="PANTHER" id="PTHR43767">
    <property type="entry name" value="LONG-CHAIN-FATTY-ACID--COA LIGASE"/>
    <property type="match status" value="1"/>
</dbReference>
<dbReference type="InterPro" id="IPR042099">
    <property type="entry name" value="ANL_N_sf"/>
</dbReference>
<dbReference type="Proteomes" id="UP000546031">
    <property type="component" value="Unassembled WGS sequence"/>
</dbReference>
<sequence>MRFDPTFIASQTPDREAIVIGTQRWNYSTLDGFSTDWACRLFDGGMQQGDVVAILADNRAEFLGLCWAAQRSGLYYLPVPSRLTAGEVNYILEDSGAKVLVCDPAHADLARNASQDIESILVMALDAPPPPSKSLDAPAAIEGGDMLYTSGTTGKPKGVRRPLSLAPLGSQAKRVERGEQLFGFSSDTRFLSPAPLYHAAPLRFAMNLLRTGACVVGMKRFDPTEALALIEREQITHSQWVPTMFSRILQLPYEERQGFNLSSHQVAIHAGAPCPRSVKQAMIEWWGPILHEYYSGTESVGFTHITSQEWLERPGSVGRPFGCTVHILDQQGQELPPLASGAVYFAGKGGLEYHGDPAKTRAVHDAQGRSTMGDLGYVDEDGFLHLTDRAHFTIISGGVNVYPSEVENALMELPQVADCAVFGLPDQDLGEAVAAVVELNDVNATSNEAVAQRLSDLLKSSLSGPKRPRLWRFAKIERTETGKVQKAALREACLQGGTMLDLRAKSPCPTIT</sequence>
<dbReference type="Pfam" id="PF13193">
    <property type="entry name" value="AMP-binding_C"/>
    <property type="match status" value="1"/>
</dbReference>
<name>A0A850HFK6_9SPHN</name>
<dbReference type="EMBL" id="JABWTA010000001">
    <property type="protein sequence ID" value="NVE96026.1"/>
    <property type="molecule type" value="Genomic_DNA"/>
</dbReference>
<dbReference type="InterPro" id="IPR025110">
    <property type="entry name" value="AMP-bd_C"/>
</dbReference>
<dbReference type="InterPro" id="IPR020845">
    <property type="entry name" value="AMP-binding_CS"/>
</dbReference>
<organism evidence="3 4">
    <name type="scientific">Altererythrobacter lutimaris</name>
    <dbReference type="NCBI Taxonomy" id="2743979"/>
    <lineage>
        <taxon>Bacteria</taxon>
        <taxon>Pseudomonadati</taxon>
        <taxon>Pseudomonadota</taxon>
        <taxon>Alphaproteobacteria</taxon>
        <taxon>Sphingomonadales</taxon>
        <taxon>Erythrobacteraceae</taxon>
        <taxon>Altererythrobacter</taxon>
    </lineage>
</organism>
<feature type="domain" description="AMP-binding enzyme C-terminal" evidence="2">
    <location>
        <begin position="405"/>
        <end position="483"/>
    </location>
</feature>
<dbReference type="RefSeq" id="WP_176274190.1">
    <property type="nucleotide sequence ID" value="NZ_JABWTA010000001.1"/>
</dbReference>
<gene>
    <name evidence="3" type="ORF">HUO12_14065</name>
</gene>
<dbReference type="AlphaFoldDB" id="A0A850HFK6"/>
<dbReference type="SUPFAM" id="SSF56801">
    <property type="entry name" value="Acetyl-CoA synthetase-like"/>
    <property type="match status" value="1"/>
</dbReference>
<dbReference type="InterPro" id="IPR045851">
    <property type="entry name" value="AMP-bd_C_sf"/>
</dbReference>
<dbReference type="PANTHER" id="PTHR43767:SF1">
    <property type="entry name" value="NONRIBOSOMAL PEPTIDE SYNTHASE PES1 (EUROFUNG)-RELATED"/>
    <property type="match status" value="1"/>
</dbReference>
<feature type="domain" description="AMP-dependent synthetase/ligase" evidence="1">
    <location>
        <begin position="9"/>
        <end position="349"/>
    </location>
</feature>
<dbReference type="InterPro" id="IPR000873">
    <property type="entry name" value="AMP-dep_synth/lig_dom"/>
</dbReference>
<evidence type="ECO:0000259" key="1">
    <source>
        <dbReference type="Pfam" id="PF00501"/>
    </source>
</evidence>
<dbReference type="PROSITE" id="PS00455">
    <property type="entry name" value="AMP_BINDING"/>
    <property type="match status" value="1"/>
</dbReference>
<dbReference type="GO" id="GO:0016878">
    <property type="term" value="F:acid-thiol ligase activity"/>
    <property type="evidence" value="ECO:0007669"/>
    <property type="project" value="UniProtKB-ARBA"/>
</dbReference>
<reference evidence="3 4" key="1">
    <citation type="submission" date="2020-06" db="EMBL/GenBank/DDBJ databases">
        <title>Altererythrobacter lutimaris sp. nov., a marine bacterium isolated from a tidal flat.</title>
        <authorList>
            <person name="Kim D."/>
            <person name="Yoo Y."/>
            <person name="Kim J.-J."/>
        </authorList>
    </citation>
    <scope>NUCLEOTIDE SEQUENCE [LARGE SCALE GENOMIC DNA]</scope>
    <source>
        <strain evidence="3 4">JGD-16</strain>
    </source>
</reference>
<dbReference type="InterPro" id="IPR050237">
    <property type="entry name" value="ATP-dep_AMP-bd_enzyme"/>
</dbReference>
<proteinExistence type="predicted"/>
<comment type="caution">
    <text evidence="3">The sequence shown here is derived from an EMBL/GenBank/DDBJ whole genome shotgun (WGS) entry which is preliminary data.</text>
</comment>